<protein>
    <submittedName>
        <fullName evidence="1">Uncharacterized protein</fullName>
    </submittedName>
</protein>
<accession>A0A0G1HND2</accession>
<dbReference type="STRING" id="1618392.UW41_C0029G0012"/>
<dbReference type="Proteomes" id="UP000034172">
    <property type="component" value="Unassembled WGS sequence"/>
</dbReference>
<evidence type="ECO:0000313" key="2">
    <source>
        <dbReference type="Proteomes" id="UP000034172"/>
    </source>
</evidence>
<proteinExistence type="predicted"/>
<dbReference type="EMBL" id="LCIE01000029">
    <property type="protein sequence ID" value="KKT48445.1"/>
    <property type="molecule type" value="Genomic_DNA"/>
</dbReference>
<gene>
    <name evidence="1" type="ORF">UW41_C0029G0012</name>
</gene>
<name>A0A0G1HND2_9BACT</name>
<evidence type="ECO:0000313" key="1">
    <source>
        <dbReference type="EMBL" id="KKT48445.1"/>
    </source>
</evidence>
<organism evidence="1 2">
    <name type="scientific">Candidatus Collierbacteria bacterium GW2011_GWC2_44_18</name>
    <dbReference type="NCBI Taxonomy" id="1618392"/>
    <lineage>
        <taxon>Bacteria</taxon>
        <taxon>Candidatus Collieribacteriota</taxon>
    </lineage>
</organism>
<reference evidence="1 2" key="1">
    <citation type="journal article" date="2015" name="Nature">
        <title>rRNA introns, odd ribosomes, and small enigmatic genomes across a large radiation of phyla.</title>
        <authorList>
            <person name="Brown C.T."/>
            <person name="Hug L.A."/>
            <person name="Thomas B.C."/>
            <person name="Sharon I."/>
            <person name="Castelle C.J."/>
            <person name="Singh A."/>
            <person name="Wilkins M.J."/>
            <person name="Williams K.H."/>
            <person name="Banfield J.F."/>
        </authorList>
    </citation>
    <scope>NUCLEOTIDE SEQUENCE [LARGE SCALE GENOMIC DNA]</scope>
</reference>
<dbReference type="AlphaFoldDB" id="A0A0G1HND2"/>
<sequence length="192" mass="21491">MNSVSVRINRFFVQALDSPSETNLVITDMIGKKLVDEGHALLIFAIRPQLMAKIELEKASQVGNVQAVIKFELSHEGEFVWVSYCPMIVNQQSVVFRAAPTSLADLSEKRRIRDVVGLWSMKASFGIVDLVEFRQLGTKRKATAATKKLPFSEAGEVSWRVFGSFASSRLNEFGQFKGRVVDTGKTYNQDEI</sequence>
<comment type="caution">
    <text evidence="1">The sequence shown here is derived from an EMBL/GenBank/DDBJ whole genome shotgun (WGS) entry which is preliminary data.</text>
</comment>